<evidence type="ECO:0000256" key="1">
    <source>
        <dbReference type="SAM" id="Coils"/>
    </source>
</evidence>
<feature type="non-terminal residue" evidence="3">
    <location>
        <position position="317"/>
    </location>
</feature>
<name>A0A7K9TCR9_9PICI</name>
<dbReference type="PANTHER" id="PTHR21533:SF17">
    <property type="entry name" value="PROTEIN CHIBBY HOMOLOG 3"/>
    <property type="match status" value="1"/>
</dbReference>
<feature type="coiled-coil region" evidence="1">
    <location>
        <begin position="259"/>
        <end position="293"/>
    </location>
</feature>
<evidence type="ECO:0000313" key="4">
    <source>
        <dbReference type="Proteomes" id="UP000566440"/>
    </source>
</evidence>
<dbReference type="OrthoDB" id="9025135at2759"/>
<evidence type="ECO:0000256" key="2">
    <source>
        <dbReference type="SAM" id="MobiDB-lite"/>
    </source>
</evidence>
<proteinExistence type="predicted"/>
<dbReference type="Proteomes" id="UP000566440">
    <property type="component" value="Unassembled WGS sequence"/>
</dbReference>
<dbReference type="AlphaFoldDB" id="A0A7K9TCR9"/>
<sequence>MSACDLTKQSMQCPEPETGYMVPQIKLGEEVFVFLNGKWVKEICCQPPFATGQKLLGKKAQKEWSIWEENRVLWEENQVLQNENRMLWEENKALKCLLSQNKAAQVIYTDAFQQSLQKETKPFPFTPERNMGSQVSPVNQHLQAVQETYRALEDFQQENKTVPIIWKEQKAITAHEESKGASSALQEDTVAITSVEDDYPGPVAQEAEEKSITSTQSNIKPAPSMQGEYGNPWSPQELHELFLAFLKLNPTPEEMSDVNRSFEEDYNKLKLQLNAVKNTVSDIMVQMEMLEKELVAITSPTSEEAEQELAAEYQLGD</sequence>
<accession>A0A7K9TCR9</accession>
<gene>
    <name evidence="3" type="primary">Spert</name>
    <name evidence="3" type="ORF">GALDEA_R04715</name>
</gene>
<keyword evidence="4" id="KW-1185">Reference proteome</keyword>
<evidence type="ECO:0000313" key="3">
    <source>
        <dbReference type="EMBL" id="NXI46164.1"/>
    </source>
</evidence>
<dbReference type="PANTHER" id="PTHR21533">
    <property type="entry name" value="LEUCINE-RICH PROTEIN"/>
    <property type="match status" value="1"/>
</dbReference>
<keyword evidence="1" id="KW-0175">Coiled coil</keyword>
<feature type="region of interest" description="Disordered" evidence="2">
    <location>
        <begin position="204"/>
        <end position="233"/>
    </location>
</feature>
<comment type="caution">
    <text evidence="3">The sequence shown here is derived from an EMBL/GenBank/DDBJ whole genome shotgun (WGS) entry which is preliminary data.</text>
</comment>
<reference evidence="3 4" key="1">
    <citation type="submission" date="2019-09" db="EMBL/GenBank/DDBJ databases">
        <title>Bird 10,000 Genomes (B10K) Project - Family phase.</title>
        <authorList>
            <person name="Zhang G."/>
        </authorList>
    </citation>
    <scope>NUCLEOTIDE SEQUENCE [LARGE SCALE GENOMIC DNA]</scope>
    <source>
        <strain evidence="3">B10K-DU-001-62</strain>
        <tissue evidence="3">Muscle</tissue>
    </source>
</reference>
<feature type="non-terminal residue" evidence="3">
    <location>
        <position position="1"/>
    </location>
</feature>
<organism evidence="3 4">
    <name type="scientific">Galbula dea</name>
    <dbReference type="NCBI Taxonomy" id="1109041"/>
    <lineage>
        <taxon>Eukaryota</taxon>
        <taxon>Metazoa</taxon>
        <taxon>Chordata</taxon>
        <taxon>Craniata</taxon>
        <taxon>Vertebrata</taxon>
        <taxon>Euteleostomi</taxon>
        <taxon>Archelosauria</taxon>
        <taxon>Archosauria</taxon>
        <taxon>Dinosauria</taxon>
        <taxon>Saurischia</taxon>
        <taxon>Theropoda</taxon>
        <taxon>Coelurosauria</taxon>
        <taxon>Aves</taxon>
        <taxon>Neognathae</taxon>
        <taxon>Neoaves</taxon>
        <taxon>Telluraves</taxon>
        <taxon>Coraciimorphae</taxon>
        <taxon>Piciformes</taxon>
        <taxon>Galbulidae</taxon>
        <taxon>Galbula</taxon>
    </lineage>
</organism>
<protein>
    <submittedName>
        <fullName evidence="3">SPERT protein</fullName>
    </submittedName>
</protein>
<dbReference type="EMBL" id="VWZX01009343">
    <property type="protein sequence ID" value="NXI46164.1"/>
    <property type="molecule type" value="Genomic_DNA"/>
</dbReference>